<dbReference type="Pfam" id="PF05655">
    <property type="entry name" value="AvrD"/>
    <property type="match status" value="1"/>
</dbReference>
<evidence type="ECO:0000313" key="2">
    <source>
        <dbReference type="Proteomes" id="UP000037151"/>
    </source>
</evidence>
<dbReference type="PATRIC" id="fig|42234.21.peg.8109"/>
<reference evidence="2" key="1">
    <citation type="submission" date="2014-07" db="EMBL/GenBank/DDBJ databases">
        <title>Genome sequencing of plant-pathogenic Streptomyces species.</title>
        <authorList>
            <person name="Harrison J."/>
            <person name="Sapp M."/>
            <person name="Thwaites R."/>
            <person name="Studholme D.J."/>
        </authorList>
    </citation>
    <scope>NUCLEOTIDE SEQUENCE [LARGE SCALE GENOMIC DNA]</scope>
    <source>
        <strain evidence="2">NCPPB 4445</strain>
    </source>
</reference>
<accession>A0A0L0JJJ0</accession>
<dbReference type="Proteomes" id="UP000037151">
    <property type="component" value="Unassembled WGS sequence"/>
</dbReference>
<name>A0A0L0JJJ0_9ACTN</name>
<gene>
    <name evidence="1" type="ORF">IQ63_39410</name>
</gene>
<comment type="caution">
    <text evidence="1">The sequence shown here is derived from an EMBL/GenBank/DDBJ whole genome shotgun (WGS) entry which is preliminary data.</text>
</comment>
<proteinExistence type="predicted"/>
<dbReference type="RefSeq" id="WP_050374896.1">
    <property type="nucleotide sequence ID" value="NZ_KQ257834.1"/>
</dbReference>
<organism evidence="1 2">
    <name type="scientific">Streptomyces acidiscabies</name>
    <dbReference type="NCBI Taxonomy" id="42234"/>
    <lineage>
        <taxon>Bacteria</taxon>
        <taxon>Bacillati</taxon>
        <taxon>Actinomycetota</taxon>
        <taxon>Actinomycetes</taxon>
        <taxon>Kitasatosporales</taxon>
        <taxon>Streptomycetaceae</taxon>
        <taxon>Streptomyces</taxon>
    </lineage>
</organism>
<dbReference type="EMBL" id="JPPY01000217">
    <property type="protein sequence ID" value="KND25788.1"/>
    <property type="molecule type" value="Genomic_DNA"/>
</dbReference>
<evidence type="ECO:0000313" key="1">
    <source>
        <dbReference type="EMBL" id="KND25788.1"/>
    </source>
</evidence>
<dbReference type="OrthoDB" id="4919083at2"/>
<sequence>MTVGRLTVGDVEDYLGPAEGRYFGSGFRRVRQRLTAIALTGGPESTRATATASVGYPGDWSAKGTGGLVPHLSTIDALVLAARTAELLLTHAYGLDTGARSRMWLRRVVIRAGDHPQEDLARLPVHGTARPAESVAVADGLRTSVVGVTIGSMDVRCEVQHEDQGGYRPSQSALYEDADTALGAPDGQYYAELFRWRGQRVTHLAVDAPAGRADAEVTLTPAPGESAGTGLEAAYAPSASMVDAIAVMGQLAQILMYGLDGLTRGGSDTLWLRRAELATDLPLRAVDRAFPVHARVADSRLVDIDDRRWRVCDLSYGFHGITGTFSVTHRLPDRGTR</sequence>
<protein>
    <submittedName>
        <fullName evidence="1">Membrane protein</fullName>
    </submittedName>
</protein>
<dbReference type="AlphaFoldDB" id="A0A0L0JJJ0"/>
<dbReference type="InterPro" id="IPR008799">
    <property type="entry name" value="Pseudomon_AvrD"/>
</dbReference>